<dbReference type="OrthoDB" id="799347at2"/>
<dbReference type="Proteomes" id="UP000199577">
    <property type="component" value="Unassembled WGS sequence"/>
</dbReference>
<reference evidence="1 2" key="1">
    <citation type="submission" date="2016-10" db="EMBL/GenBank/DDBJ databases">
        <authorList>
            <person name="de Groot N.N."/>
        </authorList>
    </citation>
    <scope>NUCLEOTIDE SEQUENCE [LARGE SCALE GENOMIC DNA]</scope>
    <source>
        <strain evidence="1 2">DSM 22900</strain>
    </source>
</reference>
<dbReference type="EMBL" id="FOLL01000015">
    <property type="protein sequence ID" value="SFC58206.1"/>
    <property type="molecule type" value="Genomic_DNA"/>
</dbReference>
<dbReference type="NCBIfam" id="TIGR02574">
    <property type="entry name" value="stabl_TIGR02574"/>
    <property type="match status" value="1"/>
</dbReference>
<sequence length="78" mass="9175">MRSTTIREKLYDYIRFADDKKVKAIYTMVEEEITAKGNPWDDPAFISELDRRLAEYESGKINTSTWEEVKAKARILKT</sequence>
<accession>A0A1I1KBS4</accession>
<evidence type="ECO:0000313" key="1">
    <source>
        <dbReference type="EMBL" id="SFC58206.1"/>
    </source>
</evidence>
<keyword evidence="2" id="KW-1185">Reference proteome</keyword>
<gene>
    <name evidence="1" type="ORF">SAMN05421747_11560</name>
</gene>
<proteinExistence type="predicted"/>
<dbReference type="InterPro" id="IPR013406">
    <property type="entry name" value="CHP02574_addiction_mod"/>
</dbReference>
<evidence type="ECO:0000313" key="2">
    <source>
        <dbReference type="Proteomes" id="UP000199577"/>
    </source>
</evidence>
<dbReference type="STRING" id="623281.SAMN05421747_11560"/>
<protein>
    <submittedName>
        <fullName evidence="1">Putative addiction module component, TIGR02574 family</fullName>
    </submittedName>
</protein>
<organism evidence="1 2">
    <name type="scientific">Parapedobacter composti</name>
    <dbReference type="NCBI Taxonomy" id="623281"/>
    <lineage>
        <taxon>Bacteria</taxon>
        <taxon>Pseudomonadati</taxon>
        <taxon>Bacteroidota</taxon>
        <taxon>Sphingobacteriia</taxon>
        <taxon>Sphingobacteriales</taxon>
        <taxon>Sphingobacteriaceae</taxon>
        <taxon>Parapedobacter</taxon>
    </lineage>
</organism>
<name>A0A1I1KBS4_9SPHI</name>
<dbReference type="Pfam" id="PF09720">
    <property type="entry name" value="Unstab_antitox"/>
    <property type="match status" value="1"/>
</dbReference>
<dbReference type="AlphaFoldDB" id="A0A1I1KBS4"/>
<dbReference type="RefSeq" id="WP_079717887.1">
    <property type="nucleotide sequence ID" value="NZ_FOLL01000015.1"/>
</dbReference>